<proteinExistence type="predicted"/>
<reference evidence="1 2" key="1">
    <citation type="journal article" date="2012" name="Genome Biol.">
        <title>Genome and low-iron response of an oceanic diatom adapted to chronic iron limitation.</title>
        <authorList>
            <person name="Lommer M."/>
            <person name="Specht M."/>
            <person name="Roy A.S."/>
            <person name="Kraemer L."/>
            <person name="Andreson R."/>
            <person name="Gutowska M.A."/>
            <person name="Wolf J."/>
            <person name="Bergner S.V."/>
            <person name="Schilhabel M.B."/>
            <person name="Klostermeier U.C."/>
            <person name="Beiko R.G."/>
            <person name="Rosenstiel P."/>
            <person name="Hippler M."/>
            <person name="Laroche J."/>
        </authorList>
    </citation>
    <scope>NUCLEOTIDE SEQUENCE [LARGE SCALE GENOMIC DNA]</scope>
    <source>
        <strain evidence="1 2">CCMP1005</strain>
    </source>
</reference>
<gene>
    <name evidence="1" type="ORF">THAOC_22702</name>
</gene>
<name>K0RTW3_THAOC</name>
<dbReference type="AlphaFoldDB" id="K0RTW3"/>
<evidence type="ECO:0000313" key="2">
    <source>
        <dbReference type="Proteomes" id="UP000266841"/>
    </source>
</evidence>
<organism evidence="1 2">
    <name type="scientific">Thalassiosira oceanica</name>
    <name type="common">Marine diatom</name>
    <dbReference type="NCBI Taxonomy" id="159749"/>
    <lineage>
        <taxon>Eukaryota</taxon>
        <taxon>Sar</taxon>
        <taxon>Stramenopiles</taxon>
        <taxon>Ochrophyta</taxon>
        <taxon>Bacillariophyta</taxon>
        <taxon>Coscinodiscophyceae</taxon>
        <taxon>Thalassiosirophycidae</taxon>
        <taxon>Thalassiosirales</taxon>
        <taxon>Thalassiosiraceae</taxon>
        <taxon>Thalassiosira</taxon>
    </lineage>
</organism>
<feature type="non-terminal residue" evidence="1">
    <location>
        <position position="1"/>
    </location>
</feature>
<dbReference type="Proteomes" id="UP000266841">
    <property type="component" value="Unassembled WGS sequence"/>
</dbReference>
<evidence type="ECO:0000313" key="1">
    <source>
        <dbReference type="EMBL" id="EJK57273.1"/>
    </source>
</evidence>
<sequence>PGASPESGGRLGRVQEDEGAFRRYGAVKAVGLTCVEERSRGRGRGLFFLTGRLAPTSYHTNETRLAEAPFGLVGDDNGPRSEPLPRNRIGIVRPSCRAAGGLRRPLESRAFPTSKLTIVSTLMIRAVLSQANGLWTSITQ</sequence>
<comment type="caution">
    <text evidence="1">The sequence shown here is derived from an EMBL/GenBank/DDBJ whole genome shotgun (WGS) entry which is preliminary data.</text>
</comment>
<accession>K0RTW3</accession>
<keyword evidence="2" id="KW-1185">Reference proteome</keyword>
<dbReference type="EMBL" id="AGNL01028809">
    <property type="protein sequence ID" value="EJK57273.1"/>
    <property type="molecule type" value="Genomic_DNA"/>
</dbReference>
<protein>
    <submittedName>
        <fullName evidence="1">Uncharacterized protein</fullName>
    </submittedName>
</protein>